<dbReference type="Gene3D" id="3.40.50.620">
    <property type="entry name" value="HUPs"/>
    <property type="match status" value="1"/>
</dbReference>
<keyword evidence="6" id="KW-0963">Cytoplasm</keyword>
<evidence type="ECO:0000256" key="4">
    <source>
        <dbReference type="ARBA" id="ARBA00012832"/>
    </source>
</evidence>
<name>A0A3B1BYX1_9ZZZZ</name>
<gene>
    <name evidence="17" type="ORF">MNBD_NITROSPINAE01-1599</name>
</gene>
<dbReference type="Pfam" id="PF01406">
    <property type="entry name" value="tRNA-synt_1e"/>
    <property type="match status" value="1"/>
</dbReference>
<dbReference type="InterPro" id="IPR024909">
    <property type="entry name" value="Cys-tRNA/MSH_ligase"/>
</dbReference>
<dbReference type="InterPro" id="IPR009080">
    <property type="entry name" value="tRNAsynth_Ia_anticodon-bd"/>
</dbReference>
<keyword evidence="12" id="KW-0648">Protein biosynthesis</keyword>
<accession>A0A3B1BYX1</accession>
<evidence type="ECO:0000256" key="9">
    <source>
        <dbReference type="ARBA" id="ARBA00022741"/>
    </source>
</evidence>
<evidence type="ECO:0000256" key="13">
    <source>
        <dbReference type="ARBA" id="ARBA00023146"/>
    </source>
</evidence>
<evidence type="ECO:0000313" key="17">
    <source>
        <dbReference type="EMBL" id="VAX19691.1"/>
    </source>
</evidence>
<dbReference type="PRINTS" id="PR00983">
    <property type="entry name" value="TRNASYNTHCYS"/>
</dbReference>
<dbReference type="AlphaFoldDB" id="A0A3B1BYX1"/>
<dbReference type="Pfam" id="PF09190">
    <property type="entry name" value="DALR_2"/>
    <property type="match status" value="1"/>
</dbReference>
<evidence type="ECO:0000256" key="12">
    <source>
        <dbReference type="ARBA" id="ARBA00022917"/>
    </source>
</evidence>
<dbReference type="GO" id="GO:0005524">
    <property type="term" value="F:ATP binding"/>
    <property type="evidence" value="ECO:0007669"/>
    <property type="project" value="UniProtKB-KW"/>
</dbReference>
<evidence type="ECO:0000259" key="16">
    <source>
        <dbReference type="SMART" id="SM00840"/>
    </source>
</evidence>
<reference evidence="17" key="1">
    <citation type="submission" date="2018-06" db="EMBL/GenBank/DDBJ databases">
        <authorList>
            <person name="Zhirakovskaya E."/>
        </authorList>
    </citation>
    <scope>NUCLEOTIDE SEQUENCE</scope>
</reference>
<dbReference type="FunFam" id="3.40.50.620:FF:000009">
    <property type="entry name" value="Cysteine--tRNA ligase"/>
    <property type="match status" value="1"/>
</dbReference>
<keyword evidence="7 17" id="KW-0436">Ligase</keyword>
<dbReference type="SUPFAM" id="SSF47323">
    <property type="entry name" value="Anticodon-binding domain of a subclass of class I aminoacyl-tRNA synthetases"/>
    <property type="match status" value="1"/>
</dbReference>
<dbReference type="SUPFAM" id="SSF52374">
    <property type="entry name" value="Nucleotidylyl transferase"/>
    <property type="match status" value="1"/>
</dbReference>
<dbReference type="CDD" id="cd00672">
    <property type="entry name" value="CysRS_core"/>
    <property type="match status" value="1"/>
</dbReference>
<comment type="cofactor">
    <cofactor evidence="1">
        <name>Zn(2+)</name>
        <dbReference type="ChEBI" id="CHEBI:29105"/>
    </cofactor>
</comment>
<dbReference type="InterPro" id="IPR015273">
    <property type="entry name" value="Cys-tRNA-synt_Ia_DALR"/>
</dbReference>
<evidence type="ECO:0000256" key="14">
    <source>
        <dbReference type="ARBA" id="ARBA00031499"/>
    </source>
</evidence>
<dbReference type="InterPro" id="IPR014729">
    <property type="entry name" value="Rossmann-like_a/b/a_fold"/>
</dbReference>
<proteinExistence type="inferred from homology"/>
<dbReference type="GO" id="GO:0046872">
    <property type="term" value="F:metal ion binding"/>
    <property type="evidence" value="ECO:0007669"/>
    <property type="project" value="UniProtKB-KW"/>
</dbReference>
<dbReference type="HAMAP" id="MF_00041">
    <property type="entry name" value="Cys_tRNA_synth"/>
    <property type="match status" value="1"/>
</dbReference>
<evidence type="ECO:0000256" key="5">
    <source>
        <dbReference type="ARBA" id="ARBA00014738"/>
    </source>
</evidence>
<feature type="domain" description="Cysteinyl-tRNA synthetase class Ia DALR" evidence="16">
    <location>
        <begin position="345"/>
        <end position="419"/>
    </location>
</feature>
<keyword evidence="11" id="KW-0067">ATP-binding</keyword>
<feature type="coiled-coil region" evidence="15">
    <location>
        <begin position="360"/>
        <end position="397"/>
    </location>
</feature>
<keyword evidence="15" id="KW-0175">Coiled coil</keyword>
<dbReference type="PANTHER" id="PTHR10890:SF3">
    <property type="entry name" value="CYSTEINE--TRNA LIGASE, CYTOPLASMIC"/>
    <property type="match status" value="1"/>
</dbReference>
<keyword evidence="13 17" id="KW-0030">Aminoacyl-tRNA synthetase</keyword>
<keyword evidence="9" id="KW-0547">Nucleotide-binding</keyword>
<sequence length="484" mass="54249">MALKIYNTLTRSKEEFRPIAPPKVGMYVCGVTVYDLCHIGHARAAIVFDIIYRYLKFSKYDVTYIRNVTDIDDKIINRANELGESWSAIAEKYTNELHKDMDALGLLHPDKEPKATDHIKEMLDMIATLIKNGMAYELSGSVYFSISSFSEYGKLSGKNVEDLRAGARVNVDEQKRDPMDFALWKSAKPGEPAWDSPFGPGRPGWHIECSAMGRKYLGTSFDIHGGGKDLVFPHHENEIAQSQCSSGHSPVNYWIHNGFVTINAEKMSKSLGNFFTIQDLLKVHGAEALRLFLLGSHYRSPIDFADKYLVDSFKNLAKFYDLIAHADELELNGFVPATTASLKGKFIEHMDDDFNTAQAVAELNNELRRLNQLRAVMAKLKKKSDDYKNKLKDFLNGVAGIKELGGALGLFGQNPHEFLAAAKFKKLEETGLTTTDIAAMIDERANARANKDFATSDKIRNELAEKGIMLHDTIDGATWSVRFD</sequence>
<dbReference type="Pfam" id="PF23493">
    <property type="entry name" value="CysS_C"/>
    <property type="match status" value="1"/>
</dbReference>
<evidence type="ECO:0000256" key="7">
    <source>
        <dbReference type="ARBA" id="ARBA00022598"/>
    </source>
</evidence>
<evidence type="ECO:0000256" key="11">
    <source>
        <dbReference type="ARBA" id="ARBA00022840"/>
    </source>
</evidence>
<dbReference type="InterPro" id="IPR032678">
    <property type="entry name" value="tRNA-synt_1_cat_dom"/>
</dbReference>
<dbReference type="PANTHER" id="PTHR10890">
    <property type="entry name" value="CYSTEINYL-TRNA SYNTHETASE"/>
    <property type="match status" value="1"/>
</dbReference>
<dbReference type="InterPro" id="IPR056411">
    <property type="entry name" value="CysS_C"/>
</dbReference>
<dbReference type="EC" id="6.1.1.16" evidence="4"/>
<dbReference type="EMBL" id="UOGC01000093">
    <property type="protein sequence ID" value="VAX19691.1"/>
    <property type="molecule type" value="Genomic_DNA"/>
</dbReference>
<evidence type="ECO:0000256" key="2">
    <source>
        <dbReference type="ARBA" id="ARBA00004496"/>
    </source>
</evidence>
<evidence type="ECO:0000256" key="8">
    <source>
        <dbReference type="ARBA" id="ARBA00022723"/>
    </source>
</evidence>
<keyword evidence="8" id="KW-0479">Metal-binding</keyword>
<dbReference type="SMART" id="SM00840">
    <property type="entry name" value="DALR_2"/>
    <property type="match status" value="1"/>
</dbReference>
<evidence type="ECO:0000256" key="6">
    <source>
        <dbReference type="ARBA" id="ARBA00022490"/>
    </source>
</evidence>
<keyword evidence="10" id="KW-0862">Zinc</keyword>
<evidence type="ECO:0000256" key="15">
    <source>
        <dbReference type="SAM" id="Coils"/>
    </source>
</evidence>
<comment type="similarity">
    <text evidence="3">Belongs to the class-I aminoacyl-tRNA synthetase family.</text>
</comment>
<dbReference type="InterPro" id="IPR015803">
    <property type="entry name" value="Cys-tRNA-ligase"/>
</dbReference>
<dbReference type="GO" id="GO:0005829">
    <property type="term" value="C:cytosol"/>
    <property type="evidence" value="ECO:0007669"/>
    <property type="project" value="TreeGrafter"/>
</dbReference>
<protein>
    <recommendedName>
        <fullName evidence="5">Cysteine--tRNA ligase</fullName>
        <ecNumber evidence="4">6.1.1.16</ecNumber>
    </recommendedName>
    <alternativeName>
        <fullName evidence="14">Cysteinyl-tRNA synthetase</fullName>
    </alternativeName>
</protein>
<evidence type="ECO:0000256" key="3">
    <source>
        <dbReference type="ARBA" id="ARBA00005594"/>
    </source>
</evidence>
<dbReference type="GO" id="GO:0006423">
    <property type="term" value="P:cysteinyl-tRNA aminoacylation"/>
    <property type="evidence" value="ECO:0007669"/>
    <property type="project" value="InterPro"/>
</dbReference>
<dbReference type="GO" id="GO:0004817">
    <property type="term" value="F:cysteine-tRNA ligase activity"/>
    <property type="evidence" value="ECO:0007669"/>
    <property type="project" value="UniProtKB-EC"/>
</dbReference>
<dbReference type="NCBIfam" id="TIGR00435">
    <property type="entry name" value="cysS"/>
    <property type="match status" value="1"/>
</dbReference>
<comment type="subcellular location">
    <subcellularLocation>
        <location evidence="2">Cytoplasm</location>
    </subcellularLocation>
</comment>
<evidence type="ECO:0000256" key="1">
    <source>
        <dbReference type="ARBA" id="ARBA00001947"/>
    </source>
</evidence>
<evidence type="ECO:0000256" key="10">
    <source>
        <dbReference type="ARBA" id="ARBA00022833"/>
    </source>
</evidence>
<organism evidence="17">
    <name type="scientific">hydrothermal vent metagenome</name>
    <dbReference type="NCBI Taxonomy" id="652676"/>
    <lineage>
        <taxon>unclassified sequences</taxon>
        <taxon>metagenomes</taxon>
        <taxon>ecological metagenomes</taxon>
    </lineage>
</organism>
<dbReference type="Gene3D" id="1.20.120.1910">
    <property type="entry name" value="Cysteine-tRNA ligase, C-terminal anti-codon recognition domain"/>
    <property type="match status" value="1"/>
</dbReference>